<dbReference type="InterPro" id="IPR036291">
    <property type="entry name" value="NAD(P)-bd_dom_sf"/>
</dbReference>
<dbReference type="PROSITE" id="PS00061">
    <property type="entry name" value="ADH_SHORT"/>
    <property type="match status" value="1"/>
</dbReference>
<dbReference type="EMBL" id="JAPCWZ010000007">
    <property type="protein sequence ID" value="KAK8856387.1"/>
    <property type="molecule type" value="Genomic_DNA"/>
</dbReference>
<evidence type="ECO:0000313" key="3">
    <source>
        <dbReference type="EMBL" id="KAK8856387.1"/>
    </source>
</evidence>
<keyword evidence="4" id="KW-1185">Reference proteome</keyword>
<accession>A0ABR2I1Z7</accession>
<protein>
    <submittedName>
        <fullName evidence="3">3-oxoacyl-(Acyl-carrier-protein) reductase</fullName>
    </submittedName>
</protein>
<dbReference type="Gene3D" id="3.40.50.720">
    <property type="entry name" value="NAD(P)-binding Rossmann-like Domain"/>
    <property type="match status" value="1"/>
</dbReference>
<dbReference type="PANTHER" id="PTHR42760:SF76">
    <property type="entry name" value="CHAIN OXIDOREDUCTASE_DEHYDROGENASE, PUTATIVE-RELATED"/>
    <property type="match status" value="1"/>
</dbReference>
<comment type="caution">
    <text evidence="3">The sequence shown here is derived from an EMBL/GenBank/DDBJ whole genome shotgun (WGS) entry which is preliminary data.</text>
</comment>
<name>A0ABR2I1Z7_9PEZI</name>
<gene>
    <name evidence="3" type="ORF">PGQ11_012299</name>
</gene>
<dbReference type="CDD" id="cd05233">
    <property type="entry name" value="SDR_c"/>
    <property type="match status" value="1"/>
</dbReference>
<keyword evidence="2" id="KW-0521">NADP</keyword>
<dbReference type="PRINTS" id="PR00081">
    <property type="entry name" value="GDHRDH"/>
</dbReference>
<dbReference type="InterPro" id="IPR020904">
    <property type="entry name" value="Sc_DH/Rdtase_CS"/>
</dbReference>
<reference evidence="3 4" key="1">
    <citation type="journal article" date="2024" name="IMA Fungus">
        <title>Apiospora arundinis, a panoply of carbohydrate-active enzymes and secondary metabolites.</title>
        <authorList>
            <person name="Sorensen T."/>
            <person name="Petersen C."/>
            <person name="Muurmann A.T."/>
            <person name="Christiansen J.V."/>
            <person name="Brundto M.L."/>
            <person name="Overgaard C.K."/>
            <person name="Boysen A.T."/>
            <person name="Wollenberg R.D."/>
            <person name="Larsen T.O."/>
            <person name="Sorensen J.L."/>
            <person name="Nielsen K.L."/>
            <person name="Sondergaard T.E."/>
        </authorList>
    </citation>
    <scope>NUCLEOTIDE SEQUENCE [LARGE SCALE GENOMIC DNA]</scope>
    <source>
        <strain evidence="3 4">AAU 773</strain>
    </source>
</reference>
<proteinExistence type="inferred from homology"/>
<dbReference type="PANTHER" id="PTHR42760">
    <property type="entry name" value="SHORT-CHAIN DEHYDROGENASES/REDUCTASES FAMILY MEMBER"/>
    <property type="match status" value="1"/>
</dbReference>
<organism evidence="3 4">
    <name type="scientific">Apiospora arundinis</name>
    <dbReference type="NCBI Taxonomy" id="335852"/>
    <lineage>
        <taxon>Eukaryota</taxon>
        <taxon>Fungi</taxon>
        <taxon>Dikarya</taxon>
        <taxon>Ascomycota</taxon>
        <taxon>Pezizomycotina</taxon>
        <taxon>Sordariomycetes</taxon>
        <taxon>Xylariomycetidae</taxon>
        <taxon>Amphisphaeriales</taxon>
        <taxon>Apiosporaceae</taxon>
        <taxon>Apiospora</taxon>
    </lineage>
</organism>
<evidence type="ECO:0000313" key="4">
    <source>
        <dbReference type="Proteomes" id="UP001390339"/>
    </source>
</evidence>
<evidence type="ECO:0000256" key="1">
    <source>
        <dbReference type="ARBA" id="ARBA00006484"/>
    </source>
</evidence>
<dbReference type="SUPFAM" id="SSF51735">
    <property type="entry name" value="NAD(P)-binding Rossmann-fold domains"/>
    <property type="match status" value="1"/>
</dbReference>
<dbReference type="Proteomes" id="UP001390339">
    <property type="component" value="Unassembled WGS sequence"/>
</dbReference>
<comment type="similarity">
    <text evidence="1">Belongs to the short-chain dehydrogenases/reductases (SDR) family.</text>
</comment>
<dbReference type="InterPro" id="IPR002347">
    <property type="entry name" value="SDR_fam"/>
</dbReference>
<evidence type="ECO:0000256" key="2">
    <source>
        <dbReference type="ARBA" id="ARBA00022857"/>
    </source>
</evidence>
<sequence>MATSFTANTPLAVPGQLVSSSKLDLVGHVAIITGASRGIGRAIALNLALRGCSILGTCTNEASVESISSALDNEVTKSYMETARPRPAELKIKGLIADIFSLDCSAVIASQLESSFNGRLDIFINNACDPMPGIIGEMGIEEVQHSLLGNIQTPVMIVEELVRRRFFQANSRIIYISSLRSKQPWGRQLMYAAGKSAGESLCRTWAQAFGGKDEKYQFMAGTTANSVLVGLTQTEAVMNCGPEMVAEFQKEMFPTQSIPRFGQPEDVANVVGLICSSEAKWITGSVISASGGGIKIG</sequence>
<dbReference type="Pfam" id="PF13561">
    <property type="entry name" value="adh_short_C2"/>
    <property type="match status" value="1"/>
</dbReference>